<dbReference type="Gene3D" id="3.90.190.10">
    <property type="entry name" value="Protein tyrosine phosphatase superfamily"/>
    <property type="match status" value="1"/>
</dbReference>
<name>A0A382JNF6_9ZZZZ</name>
<dbReference type="SUPFAM" id="SSF52799">
    <property type="entry name" value="(Phosphotyrosine protein) phosphatases II"/>
    <property type="match status" value="1"/>
</dbReference>
<dbReference type="EMBL" id="UINC01074984">
    <property type="protein sequence ID" value="SVC12723.1"/>
    <property type="molecule type" value="Genomic_DNA"/>
</dbReference>
<dbReference type="InterPro" id="IPR055214">
    <property type="entry name" value="PTP-NADK"/>
</dbReference>
<feature type="domain" description="DSP-PTPase phosphatase fused to NAD+ Kinase" evidence="1">
    <location>
        <begin position="16"/>
        <end position="123"/>
    </location>
</feature>
<accession>A0A382JNF6</accession>
<protein>
    <recommendedName>
        <fullName evidence="1">DSP-PTPase phosphatase fused to NAD+ Kinase domain-containing protein</fullName>
    </recommendedName>
</protein>
<evidence type="ECO:0000313" key="2">
    <source>
        <dbReference type="EMBL" id="SVC12723.1"/>
    </source>
</evidence>
<evidence type="ECO:0000259" key="1">
    <source>
        <dbReference type="Pfam" id="PF22741"/>
    </source>
</evidence>
<dbReference type="AlphaFoldDB" id="A0A382JNF6"/>
<dbReference type="InterPro" id="IPR029021">
    <property type="entry name" value="Prot-tyrosine_phosphatase-like"/>
</dbReference>
<dbReference type="CDD" id="cd14503">
    <property type="entry name" value="PTP-bact"/>
    <property type="match status" value="1"/>
</dbReference>
<reference evidence="2" key="1">
    <citation type="submission" date="2018-05" db="EMBL/GenBank/DDBJ databases">
        <authorList>
            <person name="Lanie J.A."/>
            <person name="Ng W.-L."/>
            <person name="Kazmierczak K.M."/>
            <person name="Andrzejewski T.M."/>
            <person name="Davidsen T.M."/>
            <person name="Wayne K.J."/>
            <person name="Tettelin H."/>
            <person name="Glass J.I."/>
            <person name="Rusch D."/>
            <person name="Podicherti R."/>
            <person name="Tsui H.-C.T."/>
            <person name="Winkler M.E."/>
        </authorList>
    </citation>
    <scope>NUCLEOTIDE SEQUENCE</scope>
</reference>
<proteinExistence type="predicted"/>
<sequence>MEDIINFYQITENVGTGGQPTISQLAKIAEANYSAIVNLAMHDSDNAIPEEGDIVSSLGMKYIHIPVPFEAPTSNHLKKFFNVMDSFEEKKVFVHCAVNARVSAFMHQYLTLKKGVSSEKATSPLLHQWLSKMDSNWKFIMELEIEEIE</sequence>
<organism evidence="2">
    <name type="scientific">marine metagenome</name>
    <dbReference type="NCBI Taxonomy" id="408172"/>
    <lineage>
        <taxon>unclassified sequences</taxon>
        <taxon>metagenomes</taxon>
        <taxon>ecological metagenomes</taxon>
    </lineage>
</organism>
<gene>
    <name evidence="2" type="ORF">METZ01_LOCUS265577</name>
</gene>
<dbReference type="Pfam" id="PF22741">
    <property type="entry name" value="PTP-NADK"/>
    <property type="match status" value="1"/>
</dbReference>